<dbReference type="VEuPathDB" id="FungiDB:SPRG_13853"/>
<organism evidence="1 2">
    <name type="scientific">Saprolegnia parasitica (strain CBS 223.65)</name>
    <dbReference type="NCBI Taxonomy" id="695850"/>
    <lineage>
        <taxon>Eukaryota</taxon>
        <taxon>Sar</taxon>
        <taxon>Stramenopiles</taxon>
        <taxon>Oomycota</taxon>
        <taxon>Saprolegniomycetes</taxon>
        <taxon>Saprolegniales</taxon>
        <taxon>Saprolegniaceae</taxon>
        <taxon>Saprolegnia</taxon>
    </lineage>
</organism>
<accession>A0A067BW36</accession>
<dbReference type="EMBL" id="KK583296">
    <property type="protein sequence ID" value="KDO21060.1"/>
    <property type="molecule type" value="Genomic_DNA"/>
</dbReference>
<dbReference type="OrthoDB" id="57792at2759"/>
<keyword evidence="2" id="KW-1185">Reference proteome</keyword>
<reference evidence="1 2" key="1">
    <citation type="journal article" date="2013" name="PLoS Genet.">
        <title>Distinctive expansion of potential virulence genes in the genome of the oomycete fish pathogen Saprolegnia parasitica.</title>
        <authorList>
            <person name="Jiang R.H."/>
            <person name="de Bruijn I."/>
            <person name="Haas B.J."/>
            <person name="Belmonte R."/>
            <person name="Lobach L."/>
            <person name="Christie J."/>
            <person name="van den Ackerveken G."/>
            <person name="Bottin A."/>
            <person name="Bulone V."/>
            <person name="Diaz-Moreno S.M."/>
            <person name="Dumas B."/>
            <person name="Fan L."/>
            <person name="Gaulin E."/>
            <person name="Govers F."/>
            <person name="Grenville-Briggs L.J."/>
            <person name="Horner N.R."/>
            <person name="Levin J.Z."/>
            <person name="Mammella M."/>
            <person name="Meijer H.J."/>
            <person name="Morris P."/>
            <person name="Nusbaum C."/>
            <person name="Oome S."/>
            <person name="Phillips A.J."/>
            <person name="van Rooyen D."/>
            <person name="Rzeszutek E."/>
            <person name="Saraiva M."/>
            <person name="Secombes C.J."/>
            <person name="Seidl M.F."/>
            <person name="Snel B."/>
            <person name="Stassen J.H."/>
            <person name="Sykes S."/>
            <person name="Tripathy S."/>
            <person name="van den Berg H."/>
            <person name="Vega-Arreguin J.C."/>
            <person name="Wawra S."/>
            <person name="Young S.K."/>
            <person name="Zeng Q."/>
            <person name="Dieguez-Uribeondo J."/>
            <person name="Russ C."/>
            <person name="Tyler B.M."/>
            <person name="van West P."/>
        </authorList>
    </citation>
    <scope>NUCLEOTIDE SEQUENCE [LARGE SCALE GENOMIC DNA]</scope>
    <source>
        <strain evidence="1 2">CBS 223.65</strain>
    </source>
</reference>
<evidence type="ECO:0000313" key="2">
    <source>
        <dbReference type="Proteomes" id="UP000030745"/>
    </source>
</evidence>
<gene>
    <name evidence="1" type="ORF">SPRG_13853</name>
</gene>
<protein>
    <submittedName>
        <fullName evidence="1">Uncharacterized protein</fullName>
    </submittedName>
</protein>
<dbReference type="RefSeq" id="XP_012208239.1">
    <property type="nucleotide sequence ID" value="XM_012352849.1"/>
</dbReference>
<dbReference type="Proteomes" id="UP000030745">
    <property type="component" value="Unassembled WGS sequence"/>
</dbReference>
<dbReference type="OMA" id="GVITYCK"/>
<proteinExistence type="predicted"/>
<evidence type="ECO:0000313" key="1">
    <source>
        <dbReference type="EMBL" id="KDO21060.1"/>
    </source>
</evidence>
<dbReference type="KEGG" id="spar:SPRG_13853"/>
<sequence length="147" mass="15552">MVGTFVGDGRFVGDGGAALQCLWSQWKWKMIPNCPGRYIVKKNRDIVRLHLADLVALLNLDVVDDETALAGGLALSLTGPVRLLQTTSPVIADTVGVALFPGGGGVITYCKPTGDYVHTLNTHSGLARKLAGLRLISSSEPPLDPSD</sequence>
<name>A0A067BW36_SAPPC</name>
<dbReference type="GeneID" id="24135696"/>
<dbReference type="AlphaFoldDB" id="A0A067BW36"/>